<protein>
    <submittedName>
        <fullName evidence="4">Uncharacterized protein</fullName>
    </submittedName>
</protein>
<evidence type="ECO:0000256" key="2">
    <source>
        <dbReference type="SAM" id="Phobius"/>
    </source>
</evidence>
<feature type="compositionally biased region" description="Low complexity" evidence="1">
    <location>
        <begin position="72"/>
        <end position="95"/>
    </location>
</feature>
<keyword evidence="3" id="KW-0732">Signal</keyword>
<evidence type="ECO:0000256" key="3">
    <source>
        <dbReference type="SAM" id="SignalP"/>
    </source>
</evidence>
<proteinExistence type="predicted"/>
<evidence type="ECO:0000256" key="1">
    <source>
        <dbReference type="SAM" id="MobiDB-lite"/>
    </source>
</evidence>
<keyword evidence="5" id="KW-1185">Reference proteome</keyword>
<sequence length="160" mass="16813">MPLMSLLLLILCVRGSMELTSHSTVAAPVTPAMAAKPSNAEAMLPPSSVIPEGANISQATYTTESRSNAARTLSATPSPSPSVSTLPPALPSTSTRGGKEPNSADWYGMPHNSKPPHGSSGATQALMGILLMLLAGLIAYAYKLYKQTRPQYERFASENL</sequence>
<dbReference type="Proteomes" id="UP000825935">
    <property type="component" value="Chromosome 10"/>
</dbReference>
<keyword evidence="2" id="KW-0812">Transmembrane</keyword>
<keyword evidence="2" id="KW-0472">Membrane</keyword>
<accession>A0A8T2TVW6</accession>
<evidence type="ECO:0000313" key="5">
    <source>
        <dbReference type="Proteomes" id="UP000825935"/>
    </source>
</evidence>
<dbReference type="EMBL" id="CM035415">
    <property type="protein sequence ID" value="KAH7427617.1"/>
    <property type="molecule type" value="Genomic_DNA"/>
</dbReference>
<feature type="compositionally biased region" description="Polar residues" evidence="1">
    <location>
        <begin position="55"/>
        <end position="71"/>
    </location>
</feature>
<feature type="signal peptide" evidence="3">
    <location>
        <begin position="1"/>
        <end position="18"/>
    </location>
</feature>
<feature type="region of interest" description="Disordered" evidence="1">
    <location>
        <begin position="55"/>
        <end position="120"/>
    </location>
</feature>
<evidence type="ECO:0000313" key="4">
    <source>
        <dbReference type="EMBL" id="KAH7427617.1"/>
    </source>
</evidence>
<organism evidence="4 5">
    <name type="scientific">Ceratopteris richardii</name>
    <name type="common">Triangle waterfern</name>
    <dbReference type="NCBI Taxonomy" id="49495"/>
    <lineage>
        <taxon>Eukaryota</taxon>
        <taxon>Viridiplantae</taxon>
        <taxon>Streptophyta</taxon>
        <taxon>Embryophyta</taxon>
        <taxon>Tracheophyta</taxon>
        <taxon>Polypodiopsida</taxon>
        <taxon>Polypodiidae</taxon>
        <taxon>Polypodiales</taxon>
        <taxon>Pteridineae</taxon>
        <taxon>Pteridaceae</taxon>
        <taxon>Parkerioideae</taxon>
        <taxon>Ceratopteris</taxon>
    </lineage>
</organism>
<feature type="chain" id="PRO_5035848692" evidence="3">
    <location>
        <begin position="19"/>
        <end position="160"/>
    </location>
</feature>
<comment type="caution">
    <text evidence="4">The sequence shown here is derived from an EMBL/GenBank/DDBJ whole genome shotgun (WGS) entry which is preliminary data.</text>
</comment>
<keyword evidence="2" id="KW-1133">Transmembrane helix</keyword>
<reference evidence="4" key="1">
    <citation type="submission" date="2021-08" db="EMBL/GenBank/DDBJ databases">
        <title>WGS assembly of Ceratopteris richardii.</title>
        <authorList>
            <person name="Marchant D.B."/>
            <person name="Chen G."/>
            <person name="Jenkins J."/>
            <person name="Shu S."/>
            <person name="Leebens-Mack J."/>
            <person name="Grimwood J."/>
            <person name="Schmutz J."/>
            <person name="Soltis P."/>
            <person name="Soltis D."/>
            <person name="Chen Z.-H."/>
        </authorList>
    </citation>
    <scope>NUCLEOTIDE SEQUENCE</scope>
    <source>
        <strain evidence="4">Whitten #5841</strain>
        <tissue evidence="4">Leaf</tissue>
    </source>
</reference>
<dbReference type="AlphaFoldDB" id="A0A8T2TVW6"/>
<feature type="transmembrane region" description="Helical" evidence="2">
    <location>
        <begin position="125"/>
        <end position="145"/>
    </location>
</feature>
<gene>
    <name evidence="4" type="ORF">KP509_10G051900</name>
</gene>
<name>A0A8T2TVW6_CERRI</name>